<proteinExistence type="predicted"/>
<gene>
    <name evidence="1" type="ORF">BaOVIS_003380</name>
</gene>
<reference evidence="1" key="1">
    <citation type="submission" date="2019-12" db="EMBL/GenBank/DDBJ databases">
        <title>Genome sequence of Babesia ovis.</title>
        <authorList>
            <person name="Yamagishi J."/>
            <person name="Sevinc F."/>
            <person name="Xuan X."/>
        </authorList>
    </citation>
    <scope>NUCLEOTIDE SEQUENCE</scope>
    <source>
        <strain evidence="1">Selcuk</strain>
    </source>
</reference>
<evidence type="ECO:0000313" key="2">
    <source>
        <dbReference type="Proteomes" id="UP001057455"/>
    </source>
</evidence>
<sequence>MKRNVRTIEEKTKQLRLEALRYCETADRNLKLALLQAEQRVKQAQYEFLEREKQLAAVSKGLGMTRITRILEIAKLIVDQKPVDMTEMKLPEIEAMQQYVVPYVQQMKVVELRQKEFELVKEKIDLNAVG</sequence>
<dbReference type="AlphaFoldDB" id="A0A9W5WTM2"/>
<evidence type="ECO:0000313" key="1">
    <source>
        <dbReference type="EMBL" id="GFE52934.1"/>
    </source>
</evidence>
<organism evidence="1 2">
    <name type="scientific">Babesia ovis</name>
    <dbReference type="NCBI Taxonomy" id="5869"/>
    <lineage>
        <taxon>Eukaryota</taxon>
        <taxon>Sar</taxon>
        <taxon>Alveolata</taxon>
        <taxon>Apicomplexa</taxon>
        <taxon>Aconoidasida</taxon>
        <taxon>Piroplasmida</taxon>
        <taxon>Babesiidae</taxon>
        <taxon>Babesia</taxon>
    </lineage>
</organism>
<dbReference type="Proteomes" id="UP001057455">
    <property type="component" value="Unassembled WGS sequence"/>
</dbReference>
<comment type="caution">
    <text evidence="1">The sequence shown here is derived from an EMBL/GenBank/DDBJ whole genome shotgun (WGS) entry which is preliminary data.</text>
</comment>
<keyword evidence="2" id="KW-1185">Reference proteome</keyword>
<dbReference type="EMBL" id="BLIY01000003">
    <property type="protein sequence ID" value="GFE52934.1"/>
    <property type="molecule type" value="Genomic_DNA"/>
</dbReference>
<accession>A0A9W5WTM2</accession>
<protein>
    <submittedName>
        <fullName evidence="1">Methionine ABC transporter substrate-binding, putative</fullName>
    </submittedName>
</protein>
<dbReference type="OrthoDB" id="364836at2759"/>
<name>A0A9W5WTM2_BABOV</name>